<feature type="domain" description="CCDC22 N-terminal" evidence="9">
    <location>
        <begin position="1"/>
        <end position="109"/>
    </location>
</feature>
<evidence type="ECO:0000259" key="8">
    <source>
        <dbReference type="Pfam" id="PF05667"/>
    </source>
</evidence>
<evidence type="ECO:0000256" key="5">
    <source>
        <dbReference type="ARBA" id="ARBA00022801"/>
    </source>
</evidence>
<evidence type="ECO:0000313" key="11">
    <source>
        <dbReference type="Proteomes" id="UP001558613"/>
    </source>
</evidence>
<organism evidence="10 11">
    <name type="scientific">Cirrhinus molitorella</name>
    <name type="common">mud carp</name>
    <dbReference type="NCBI Taxonomy" id="172907"/>
    <lineage>
        <taxon>Eukaryota</taxon>
        <taxon>Metazoa</taxon>
        <taxon>Chordata</taxon>
        <taxon>Craniata</taxon>
        <taxon>Vertebrata</taxon>
        <taxon>Euteleostomi</taxon>
        <taxon>Actinopterygii</taxon>
        <taxon>Neopterygii</taxon>
        <taxon>Teleostei</taxon>
        <taxon>Ostariophysi</taxon>
        <taxon>Cypriniformes</taxon>
        <taxon>Cyprinidae</taxon>
        <taxon>Labeoninae</taxon>
        <taxon>Labeonini</taxon>
        <taxon>Cirrhinus</taxon>
    </lineage>
</organism>
<evidence type="ECO:0000259" key="9">
    <source>
        <dbReference type="Pfam" id="PF21674"/>
    </source>
</evidence>
<evidence type="ECO:0000256" key="4">
    <source>
        <dbReference type="ARBA" id="ARBA00022723"/>
    </source>
</evidence>
<reference evidence="10 11" key="1">
    <citation type="submission" date="2023-09" db="EMBL/GenBank/DDBJ databases">
        <authorList>
            <person name="Wang M."/>
        </authorList>
    </citation>
    <scope>NUCLEOTIDE SEQUENCE [LARGE SCALE GENOMIC DNA]</scope>
    <source>
        <strain evidence="10">GT-2023</strain>
        <tissue evidence="10">Liver</tissue>
    </source>
</reference>
<evidence type="ECO:0000313" key="10">
    <source>
        <dbReference type="EMBL" id="KAL1269931.1"/>
    </source>
</evidence>
<dbReference type="InterPro" id="IPR048348">
    <property type="entry name" value="CCDC22_CC"/>
</dbReference>
<dbReference type="Gene3D" id="3.40.50.1000">
    <property type="entry name" value="HAD superfamily/HAD-like"/>
    <property type="match status" value="1"/>
</dbReference>
<evidence type="ECO:0000256" key="1">
    <source>
        <dbReference type="ARBA" id="ARBA00006438"/>
    </source>
</evidence>
<dbReference type="SUPFAM" id="SSF56784">
    <property type="entry name" value="HAD-like"/>
    <property type="match status" value="1"/>
</dbReference>
<dbReference type="InterPro" id="IPR008530">
    <property type="entry name" value="CCDC22"/>
</dbReference>
<keyword evidence="5" id="KW-0378">Hydrolase</keyword>
<accession>A0ABR3MZD0</accession>
<name>A0ABR3MZD0_9TELE</name>
<dbReference type="InterPro" id="IPR036412">
    <property type="entry name" value="HAD-like_sf"/>
</dbReference>
<evidence type="ECO:0000256" key="7">
    <source>
        <dbReference type="SAM" id="Coils"/>
    </source>
</evidence>
<dbReference type="InterPro" id="IPR008380">
    <property type="entry name" value="HAD-SF_hydro_IG_5-nucl"/>
</dbReference>
<keyword evidence="11" id="KW-1185">Reference proteome</keyword>
<comment type="similarity">
    <text evidence="2">Belongs to the 5'(3')-deoxyribonucleotidase family.</text>
</comment>
<keyword evidence="6" id="KW-0460">Magnesium</keyword>
<comment type="similarity">
    <text evidence="1">Belongs to the CCDC22 family.</text>
</comment>
<protein>
    <recommendedName>
        <fullName evidence="3">Coiled-coil domain-containing protein 22</fullName>
    </recommendedName>
</protein>
<evidence type="ECO:0000256" key="2">
    <source>
        <dbReference type="ARBA" id="ARBA00009589"/>
    </source>
</evidence>
<gene>
    <name evidence="10" type="ORF">QQF64_032220</name>
</gene>
<proteinExistence type="inferred from homology"/>
<feature type="coiled-coil region" evidence="7">
    <location>
        <begin position="462"/>
        <end position="536"/>
    </location>
</feature>
<dbReference type="Pfam" id="PF05667">
    <property type="entry name" value="CCDC22_CC"/>
    <property type="match status" value="1"/>
</dbReference>
<dbReference type="PANTHER" id="PTHR15668">
    <property type="entry name" value="JM1 PROTEIN"/>
    <property type="match status" value="1"/>
</dbReference>
<keyword evidence="4" id="KW-0479">Metal-binding</keyword>
<dbReference type="CDD" id="cd07522">
    <property type="entry name" value="HAD_cN-II"/>
    <property type="match status" value="1"/>
</dbReference>
<dbReference type="Pfam" id="PF21674">
    <property type="entry name" value="CCDC22_N"/>
    <property type="match status" value="1"/>
</dbReference>
<feature type="coiled-coil region" evidence="7">
    <location>
        <begin position="332"/>
        <end position="394"/>
    </location>
</feature>
<evidence type="ECO:0000256" key="6">
    <source>
        <dbReference type="ARBA" id="ARBA00022842"/>
    </source>
</evidence>
<evidence type="ECO:0000256" key="3">
    <source>
        <dbReference type="ARBA" id="ARBA00016694"/>
    </source>
</evidence>
<keyword evidence="7" id="KW-0175">Coiled coil</keyword>
<dbReference type="InterPro" id="IPR048349">
    <property type="entry name" value="CCDC22_N"/>
</dbReference>
<dbReference type="InterPro" id="IPR023214">
    <property type="entry name" value="HAD_sf"/>
</dbReference>
<dbReference type="Proteomes" id="UP001558613">
    <property type="component" value="Unassembled WGS sequence"/>
</dbReference>
<sequence>MEEVDRILIHSLRQAGTDIDEDVQSVKQFTSELIVEAVVKCLRVIDPALGNGLSHSLPPGMSARFRLGMSLAQACQDVGFKGEIGYQTFLYSNEPEIRSLFMFLVEKLPRESAEASDQPAGKSALLQRAIASQIKAQLSVPWLPPSCRLPVHRKTQSSGPCHSFHAQSLSLPYSAKVSSRKQPKEVQEYWRNYLLPVTAQPSQHASVPASLLENHISELSAAQEWESEWNSQGLLSRLTPEEYRSRKKARLQKRIEEQLRAAAQPRPDTHGATRSTSDLAELLQSFGGASTGGDVLTKGTRFTHTEKFTFTQEPEKAVQQMAAAASALPSSHQSEEDLKAQQEAELSALQQQLQQLSVQMEEVGGDIKQLTVSIQQVSDELQQKEVSKAEKENSIKMKRQAIDLLPDAENNLLKLQSLVEASSKRVVHLASQWEKHRVPLIDEHRRLKELCSNRESESSRKLSEIKDLHDKIRQSAEEAKKKESLYKQLLTEYETLSKDVSRSAYTMRILEIVGNIKKQKEEITKILSDTKDLQKEINGLTGKLDRTFAVTDELVFKDAKKDESVRKSYKYLAALHENCTQLIQTIEDTGTIMREIRDLEEQIETENGKRTVSNLEKILEDYKAIRQENSALAAKIREGLNIPAFACGSFASAGSTTTNGQKCCKDGQNCGPTRNLAASHNPVAAAVTSHRHQIVGKNRGEESLTKSGRSFSSTAPQINNKTYLWARYNEMKRLVHDLIPPGVCNLLNPSTIYANNEVNLEEVDIYGFDYDYTLALYSSALDEMIYNKAREFLVQHYKYPEGISKYDYIPNFASRGLHYDIQKGLLMKIDAFHYIQLGTVYRGLKPVPDDEVMKLYGGSNHVPLHQVSGFYGKGPKMKQFMDVFSIPEMTLLAAANDYFVSNDIEYDPEHLYKDVSDAIGMVHIKGYMYKWIMQDLEKYILRGDETYAVLHRLASHGKKLFLITNSPFSFVDKGMKYMVGKEWRDFFDVVIVQADKPHFFNDCIKPFRRLDSNGDLQWDRIKSLHKGQIYKQGNLVDFLKLTGWRGSKVFYFGDHLYSDLADLMLRHGWRTGAIVPELEVETKVVNTEQYAQSLTWLQALTGLLERMQMYRDPESKKVLQEWLKEREELRAVTKNLFNPHFGSIFRTCHNPTYFSRRLCRFSDLYMASISCLLNYDLSYTFYPRRTPLQHEAPLWMDQLCTGCMKTPFLEEMAHIR</sequence>
<feature type="domain" description="CCDC22 coiled-coil" evidence="8">
    <location>
        <begin position="128"/>
        <end position="609"/>
    </location>
</feature>
<dbReference type="NCBIfam" id="TIGR02244">
    <property type="entry name" value="HAD-IG-Ncltidse"/>
    <property type="match status" value="1"/>
</dbReference>
<dbReference type="EMBL" id="JAYMGO010000008">
    <property type="protein sequence ID" value="KAL1269931.1"/>
    <property type="molecule type" value="Genomic_DNA"/>
</dbReference>
<dbReference type="PANTHER" id="PTHR15668:SF4">
    <property type="entry name" value="COILED-COIL DOMAIN-CONTAINING PROTEIN 22"/>
    <property type="match status" value="1"/>
</dbReference>
<comment type="caution">
    <text evidence="10">The sequence shown here is derived from an EMBL/GenBank/DDBJ whole genome shotgun (WGS) entry which is preliminary data.</text>
</comment>
<dbReference type="Pfam" id="PF05761">
    <property type="entry name" value="5_nucleotid"/>
    <property type="match status" value="1"/>
</dbReference>